<feature type="coiled-coil region" evidence="1">
    <location>
        <begin position="82"/>
        <end position="109"/>
    </location>
</feature>
<dbReference type="EMBL" id="SBIQ01000237">
    <property type="protein sequence ID" value="KAF7682518.1"/>
    <property type="molecule type" value="Genomic_DNA"/>
</dbReference>
<dbReference type="Pfam" id="PF17023">
    <property type="entry name" value="DUF5098"/>
    <property type="match status" value="1"/>
</dbReference>
<organism evidence="2 3">
    <name type="scientific">Astathelohania contejeani</name>
    <dbReference type="NCBI Taxonomy" id="164912"/>
    <lineage>
        <taxon>Eukaryota</taxon>
        <taxon>Fungi</taxon>
        <taxon>Fungi incertae sedis</taxon>
        <taxon>Microsporidia</taxon>
        <taxon>Astathelohaniidae</taxon>
        <taxon>Astathelohania</taxon>
    </lineage>
</organism>
<dbReference type="Proteomes" id="UP001516464">
    <property type="component" value="Unassembled WGS sequence"/>
</dbReference>
<evidence type="ECO:0000256" key="1">
    <source>
        <dbReference type="SAM" id="Coils"/>
    </source>
</evidence>
<keyword evidence="3" id="KW-1185">Reference proteome</keyword>
<evidence type="ECO:0008006" key="4">
    <source>
        <dbReference type="Google" id="ProtNLM"/>
    </source>
</evidence>
<sequence length="462" mass="54479">MVYQQEIINNLVALKNKLEWLKTFFEYSCAISRKSADLFHKATLIPRDSNWKDPYILEIVEIGNQQRILCEELCDFHEMTIIKDTNNLLKLVDEEIDNINNEHIDIENKLNGFLADLNEKRKRHCMAWGDDKSDPWITELELKEAITTYVKHNLTAKKDLDKTMKKYEDTWITLIGAYKEIHNNYINIQKNHYKNFYLSLDDSQKRNFIQTDENECFYDIPSDEEKPINQIEKIEMKAEEAFNAIIDDISSELLRTKGILISKNVQIRKYGVYLYKRGYQNNWIPYFFIVTEKRFLHCYEIDRTKYPEFKSIFDKIYVTRNKGILNFFESSAKGHLGYNESNELQLLNKAILKRLSNQRAVKKFPIRLIGKSIVLESNKLEINITSSNTSNFTNFFGSNQIRIRGLLRSEINDLYEAMIKESVNDSSNESVIKEIVKTEHTNIQANKLASFIAYEEENPWVE</sequence>
<dbReference type="InterPro" id="IPR031505">
    <property type="entry name" value="DUF5098"/>
</dbReference>
<evidence type="ECO:0000313" key="2">
    <source>
        <dbReference type="EMBL" id="KAF7682518.1"/>
    </source>
</evidence>
<proteinExistence type="predicted"/>
<accession>A0ABQ7HWM3</accession>
<keyword evidence="1" id="KW-0175">Coiled coil</keyword>
<evidence type="ECO:0000313" key="3">
    <source>
        <dbReference type="Proteomes" id="UP001516464"/>
    </source>
</evidence>
<protein>
    <recommendedName>
        <fullName evidence="4">PH domain-containing protein</fullName>
    </recommendedName>
</protein>
<name>A0ABQ7HWM3_9MICR</name>
<comment type="caution">
    <text evidence="2">The sequence shown here is derived from an EMBL/GenBank/DDBJ whole genome shotgun (WGS) entry which is preliminary data.</text>
</comment>
<reference evidence="2 3" key="1">
    <citation type="submission" date="2019-01" db="EMBL/GenBank/DDBJ databases">
        <title>Genomes sequencing and comparative genomics of infectious freshwater microsporidia, Cucumispora dikerogammari and Thelohania contejeani.</title>
        <authorList>
            <person name="Cormier A."/>
            <person name="Giraud I."/>
            <person name="Wattier R."/>
            <person name="Teixeira M."/>
            <person name="Grandjean F."/>
            <person name="Rigaud T."/>
            <person name="Cordaux R."/>
        </authorList>
    </citation>
    <scope>NUCLEOTIDE SEQUENCE [LARGE SCALE GENOMIC DNA]</scope>
    <source>
        <strain evidence="2">T1</strain>
        <tissue evidence="2">Spores</tissue>
    </source>
</reference>
<gene>
    <name evidence="2" type="ORF">TCON_2254</name>
</gene>